<proteinExistence type="predicted"/>
<organism evidence="3 4">
    <name type="scientific">Helobdella robusta</name>
    <name type="common">Californian leech</name>
    <dbReference type="NCBI Taxonomy" id="6412"/>
    <lineage>
        <taxon>Eukaryota</taxon>
        <taxon>Metazoa</taxon>
        <taxon>Spiralia</taxon>
        <taxon>Lophotrochozoa</taxon>
        <taxon>Annelida</taxon>
        <taxon>Clitellata</taxon>
        <taxon>Hirudinea</taxon>
        <taxon>Rhynchobdellida</taxon>
        <taxon>Glossiphoniidae</taxon>
        <taxon>Helobdella</taxon>
    </lineage>
</organism>
<dbReference type="HOGENOM" id="CLU_691307_0_0_1"/>
<dbReference type="InParanoid" id="T1FR13"/>
<feature type="region of interest" description="Disordered" evidence="1">
    <location>
        <begin position="176"/>
        <end position="196"/>
    </location>
</feature>
<feature type="compositionally biased region" description="Low complexity" evidence="1">
    <location>
        <begin position="33"/>
        <end position="48"/>
    </location>
</feature>
<evidence type="ECO:0000313" key="3">
    <source>
        <dbReference type="EnsemblMetazoa" id="HelroP189410"/>
    </source>
</evidence>
<dbReference type="KEGG" id="hro:HELRODRAFT_189410"/>
<evidence type="ECO:0000313" key="4">
    <source>
        <dbReference type="Proteomes" id="UP000015101"/>
    </source>
</evidence>
<dbReference type="CTD" id="20211260"/>
<feature type="region of interest" description="Disordered" evidence="1">
    <location>
        <begin position="287"/>
        <end position="317"/>
    </location>
</feature>
<sequence>MNEQSDLLGTYSSPFGSKSISHLKTTKSGTGNGPDNLTTTTTTNSNTNKNKKPVDNNNKENEFDQLKMMNRFNALSGAVAPSPSCGGGHSSSSASDEKVGEYTLEAVELLDVENLLNNVKDPWLDFDLKSEVENDFDLSSWLNDGLKLEESNSKKPLNNQLGKSPQKTAFARQTSNLKNGLRPDPGTRSGISSKQSTCVGDVEDRCILPEQAIQHTLSNHNFYSSSTTSPEIKTNSRPEAYKQHKHGFLTFGDVKSEFGIRKYTEYSTKDETELNRTFDVISGHQEEVNHSQNNNDDSQQDNRGDPHTPSAPTHGSLLNKSFDDVISVVTSSGDFQSSPSGQKNISKSQDMASLWMGGMGRDSLTKLNDIKDVQNVARMQADRQGVESFKFLIELVGER</sequence>
<dbReference type="AlphaFoldDB" id="T1FR13"/>
<protein>
    <submittedName>
        <fullName evidence="2 3">Uncharacterized protein</fullName>
    </submittedName>
</protein>
<dbReference type="Proteomes" id="UP000015101">
    <property type="component" value="Unassembled WGS sequence"/>
</dbReference>
<reference evidence="3" key="3">
    <citation type="submission" date="2015-06" db="UniProtKB">
        <authorList>
            <consortium name="EnsemblMetazoa"/>
        </authorList>
    </citation>
    <scope>IDENTIFICATION</scope>
</reference>
<accession>T1FR13</accession>
<dbReference type="RefSeq" id="XP_009027551.1">
    <property type="nucleotide sequence ID" value="XM_009029303.1"/>
</dbReference>
<reference evidence="2 4" key="2">
    <citation type="journal article" date="2013" name="Nature">
        <title>Insights into bilaterian evolution from three spiralian genomes.</title>
        <authorList>
            <person name="Simakov O."/>
            <person name="Marletaz F."/>
            <person name="Cho S.J."/>
            <person name="Edsinger-Gonzales E."/>
            <person name="Havlak P."/>
            <person name="Hellsten U."/>
            <person name="Kuo D.H."/>
            <person name="Larsson T."/>
            <person name="Lv J."/>
            <person name="Arendt D."/>
            <person name="Savage R."/>
            <person name="Osoegawa K."/>
            <person name="de Jong P."/>
            <person name="Grimwood J."/>
            <person name="Chapman J.A."/>
            <person name="Shapiro H."/>
            <person name="Aerts A."/>
            <person name="Otillar R.P."/>
            <person name="Terry A.Y."/>
            <person name="Boore J.L."/>
            <person name="Grigoriev I.V."/>
            <person name="Lindberg D.R."/>
            <person name="Seaver E.C."/>
            <person name="Weisblat D.A."/>
            <person name="Putnam N.H."/>
            <person name="Rokhsar D.S."/>
        </authorList>
    </citation>
    <scope>NUCLEOTIDE SEQUENCE</scope>
</reference>
<dbReference type="EMBL" id="KB097571">
    <property type="protein sequence ID" value="ESN94491.1"/>
    <property type="molecule type" value="Genomic_DNA"/>
</dbReference>
<evidence type="ECO:0000256" key="1">
    <source>
        <dbReference type="SAM" id="MobiDB-lite"/>
    </source>
</evidence>
<feature type="region of interest" description="Disordered" evidence="1">
    <location>
        <begin position="1"/>
        <end position="61"/>
    </location>
</feature>
<dbReference type="GeneID" id="20211260"/>
<reference evidence="4" key="1">
    <citation type="submission" date="2012-12" db="EMBL/GenBank/DDBJ databases">
        <authorList>
            <person name="Hellsten U."/>
            <person name="Grimwood J."/>
            <person name="Chapman J.A."/>
            <person name="Shapiro H."/>
            <person name="Aerts A."/>
            <person name="Otillar R.P."/>
            <person name="Terry A.Y."/>
            <person name="Boore J.L."/>
            <person name="Simakov O."/>
            <person name="Marletaz F."/>
            <person name="Cho S.-J."/>
            <person name="Edsinger-Gonzales E."/>
            <person name="Havlak P."/>
            <person name="Kuo D.-H."/>
            <person name="Larsson T."/>
            <person name="Lv J."/>
            <person name="Arendt D."/>
            <person name="Savage R."/>
            <person name="Osoegawa K."/>
            <person name="de Jong P."/>
            <person name="Lindberg D.R."/>
            <person name="Seaver E.C."/>
            <person name="Weisblat D.A."/>
            <person name="Putnam N.H."/>
            <person name="Grigoriev I.V."/>
            <person name="Rokhsar D.S."/>
        </authorList>
    </citation>
    <scope>NUCLEOTIDE SEQUENCE</scope>
</reference>
<feature type="region of interest" description="Disordered" evidence="1">
    <location>
        <begin position="219"/>
        <end position="241"/>
    </location>
</feature>
<evidence type="ECO:0000313" key="2">
    <source>
        <dbReference type="EMBL" id="ESN94491.1"/>
    </source>
</evidence>
<gene>
    <name evidence="3" type="primary">20211260</name>
    <name evidence="2" type="ORF">HELRODRAFT_189410</name>
</gene>
<feature type="compositionally biased region" description="Polar residues" evidence="1">
    <location>
        <begin position="219"/>
        <end position="233"/>
    </location>
</feature>
<dbReference type="EnsemblMetazoa" id="HelroT189410">
    <property type="protein sequence ID" value="HelroP189410"/>
    <property type="gene ID" value="HelroG189410"/>
</dbReference>
<keyword evidence="4" id="KW-1185">Reference proteome</keyword>
<dbReference type="EMBL" id="AMQM01001636">
    <property type="status" value="NOT_ANNOTATED_CDS"/>
    <property type="molecule type" value="Genomic_DNA"/>
</dbReference>
<feature type="compositionally biased region" description="Polar residues" evidence="1">
    <location>
        <begin position="1"/>
        <end position="28"/>
    </location>
</feature>
<name>T1FR13_HELRO</name>
<feature type="compositionally biased region" description="Basic and acidic residues" evidence="1">
    <location>
        <begin position="52"/>
        <end position="61"/>
    </location>
</feature>